<evidence type="ECO:0000313" key="2">
    <source>
        <dbReference type="EMBL" id="MDB6373890.1"/>
    </source>
</evidence>
<comment type="caution">
    <text evidence="2">The sequence shown here is derived from an EMBL/GenBank/DDBJ whole genome shotgun (WGS) entry which is preliminary data.</text>
</comment>
<evidence type="ECO:0000313" key="3">
    <source>
        <dbReference type="Proteomes" id="UP001212996"/>
    </source>
</evidence>
<protein>
    <submittedName>
        <fullName evidence="2">Uncharacterized protein</fullName>
    </submittedName>
</protein>
<organism evidence="2 3">
    <name type="scientific">Photorhabdus bodei</name>
    <dbReference type="NCBI Taxonomy" id="2029681"/>
    <lineage>
        <taxon>Bacteria</taxon>
        <taxon>Pseudomonadati</taxon>
        <taxon>Pseudomonadota</taxon>
        <taxon>Gammaproteobacteria</taxon>
        <taxon>Enterobacterales</taxon>
        <taxon>Morganellaceae</taxon>
        <taxon>Photorhabdus</taxon>
    </lineage>
</organism>
<evidence type="ECO:0000256" key="1">
    <source>
        <dbReference type="SAM" id="MobiDB-lite"/>
    </source>
</evidence>
<name>A0AAW6BPU9_9GAMM</name>
<proteinExistence type="predicted"/>
<feature type="region of interest" description="Disordered" evidence="1">
    <location>
        <begin position="1"/>
        <end position="37"/>
    </location>
</feature>
<feature type="compositionally biased region" description="Polar residues" evidence="1">
    <location>
        <begin position="13"/>
        <end position="22"/>
    </location>
</feature>
<dbReference type="Proteomes" id="UP001212996">
    <property type="component" value="Unassembled WGS sequence"/>
</dbReference>
<reference evidence="2" key="1">
    <citation type="submission" date="2023-01" db="EMBL/GenBank/DDBJ databases">
        <title>Genome sequencing of Photorhabdus bodei 09-20.</title>
        <authorList>
            <person name="Kalindamar S."/>
            <person name="Kumru S."/>
        </authorList>
    </citation>
    <scope>NUCLEOTIDE SEQUENCE</scope>
    <source>
        <strain evidence="2">09-20</strain>
    </source>
</reference>
<dbReference type="EMBL" id="JAQMFO010000031">
    <property type="protein sequence ID" value="MDB6373890.1"/>
    <property type="molecule type" value="Genomic_DNA"/>
</dbReference>
<dbReference type="RefSeq" id="WP_152544275.1">
    <property type="nucleotide sequence ID" value="NZ_JAQMFO010000031.1"/>
</dbReference>
<gene>
    <name evidence="2" type="ORF">PH362_18635</name>
</gene>
<accession>A0AAW6BPU9</accession>
<dbReference type="AlphaFoldDB" id="A0AAW6BPU9"/>
<sequence length="66" mass="7718">MWKKKGYLGAPQGSPSEQQQAPATPETKKKGKGRKAKRLLRHNSFKRVWNTHRWILTTSLIDIREF</sequence>